<evidence type="ECO:0000256" key="4">
    <source>
        <dbReference type="ARBA" id="ARBA00022705"/>
    </source>
</evidence>
<dbReference type="GO" id="GO:0006260">
    <property type="term" value="P:DNA replication"/>
    <property type="evidence" value="ECO:0007669"/>
    <property type="project" value="UniProtKB-KW"/>
</dbReference>
<evidence type="ECO:0000256" key="10">
    <source>
        <dbReference type="ARBA" id="ARBA00035861"/>
    </source>
</evidence>
<dbReference type="GO" id="GO:0035539">
    <property type="term" value="F:8-oxo-7,8-dihydrodeoxyguanosine triphosphate pyrophosphatase activity"/>
    <property type="evidence" value="ECO:0007669"/>
    <property type="project" value="UniProtKB-EC"/>
</dbReference>
<evidence type="ECO:0000256" key="9">
    <source>
        <dbReference type="ARBA" id="ARBA00023204"/>
    </source>
</evidence>
<dbReference type="InterPro" id="IPR015797">
    <property type="entry name" value="NUDIX_hydrolase-like_dom_sf"/>
</dbReference>
<evidence type="ECO:0000256" key="5">
    <source>
        <dbReference type="ARBA" id="ARBA00022723"/>
    </source>
</evidence>
<comment type="cofactor">
    <cofactor evidence="1">
        <name>Mg(2+)</name>
        <dbReference type="ChEBI" id="CHEBI:18420"/>
    </cofactor>
</comment>
<evidence type="ECO:0000256" key="6">
    <source>
        <dbReference type="ARBA" id="ARBA00022763"/>
    </source>
</evidence>
<dbReference type="PANTHER" id="PTHR47707">
    <property type="entry name" value="8-OXO-DGTP DIPHOSPHATASE"/>
    <property type="match status" value="1"/>
</dbReference>
<evidence type="ECO:0000256" key="7">
    <source>
        <dbReference type="ARBA" id="ARBA00022801"/>
    </source>
</evidence>
<dbReference type="EC" id="3.6.1.55" evidence="11"/>
<evidence type="ECO:0000256" key="3">
    <source>
        <dbReference type="ARBA" id="ARBA00022457"/>
    </source>
</evidence>
<organism evidence="13 14">
    <name type="scientific">Geodermatophilus dictyosporus</name>
    <dbReference type="NCBI Taxonomy" id="1523247"/>
    <lineage>
        <taxon>Bacteria</taxon>
        <taxon>Bacillati</taxon>
        <taxon>Actinomycetota</taxon>
        <taxon>Actinomycetes</taxon>
        <taxon>Geodermatophilales</taxon>
        <taxon>Geodermatophilaceae</taxon>
        <taxon>Geodermatophilus</taxon>
    </lineage>
</organism>
<keyword evidence="14" id="KW-1185">Reference proteome</keyword>
<sequence length="254" mass="27164">MYRLRFTTIVAAPLTVAFDVARALGRPWPVPLEEVESLRPVCDVYAAGPGGAWRSLVHTRRFTATGAGTRVDEQVEWETVLPGPLGALADRTVLRRRVARSMRRHLDGYAAAAARQALDVVQVVGAAIVRGDRVLVAQRGGSGPLAGRWEFPGGKVEPGEDDLAGLVRECAEEMAVAVVPQTFLGEVLLDGAVAGGVPGTSTLRVWSARLVEGEPVAHEHRELRWVTAAELGALDWIPADRPLLPAVRGLLTGP</sequence>
<dbReference type="AlphaFoldDB" id="A0A1I5TL37"/>
<proteinExistence type="inferred from homology"/>
<evidence type="ECO:0000313" key="14">
    <source>
        <dbReference type="Proteomes" id="UP000198857"/>
    </source>
</evidence>
<evidence type="ECO:0000256" key="2">
    <source>
        <dbReference type="ARBA" id="ARBA00005582"/>
    </source>
</evidence>
<dbReference type="Pfam" id="PF00293">
    <property type="entry name" value="NUDIX"/>
    <property type="match status" value="1"/>
</dbReference>
<evidence type="ECO:0000256" key="8">
    <source>
        <dbReference type="ARBA" id="ARBA00022842"/>
    </source>
</evidence>
<dbReference type="GO" id="GO:0044716">
    <property type="term" value="F:8-oxo-GDP phosphatase activity"/>
    <property type="evidence" value="ECO:0007669"/>
    <property type="project" value="TreeGrafter"/>
</dbReference>
<dbReference type="GO" id="GO:0044715">
    <property type="term" value="F:8-oxo-dGDP phosphatase activity"/>
    <property type="evidence" value="ECO:0007669"/>
    <property type="project" value="TreeGrafter"/>
</dbReference>
<keyword evidence="8" id="KW-0460">Magnesium</keyword>
<keyword evidence="9" id="KW-0234">DNA repair</keyword>
<evidence type="ECO:0000313" key="13">
    <source>
        <dbReference type="EMBL" id="SFP83688.1"/>
    </source>
</evidence>
<name>A0A1I5TL37_9ACTN</name>
<evidence type="ECO:0000256" key="1">
    <source>
        <dbReference type="ARBA" id="ARBA00001946"/>
    </source>
</evidence>
<dbReference type="PANTHER" id="PTHR47707:SF1">
    <property type="entry name" value="NUDIX HYDROLASE FAMILY PROTEIN"/>
    <property type="match status" value="1"/>
</dbReference>
<gene>
    <name evidence="13" type="ORF">SAMN05660464_4387</name>
</gene>
<keyword evidence="6" id="KW-0227">DNA damage</keyword>
<keyword evidence="7" id="KW-0378">Hydrolase</keyword>
<accession>A0A1I5TL37</accession>
<dbReference type="EMBL" id="FOWQ01000009">
    <property type="protein sequence ID" value="SFP83688.1"/>
    <property type="molecule type" value="Genomic_DNA"/>
</dbReference>
<dbReference type="InterPro" id="IPR023393">
    <property type="entry name" value="START-like_dom_sf"/>
</dbReference>
<dbReference type="SUPFAM" id="SSF55811">
    <property type="entry name" value="Nudix"/>
    <property type="match status" value="1"/>
</dbReference>
<keyword evidence="3" id="KW-0515">Mutator protein</keyword>
<dbReference type="InterPro" id="IPR000086">
    <property type="entry name" value="NUDIX_hydrolase_dom"/>
</dbReference>
<dbReference type="GO" id="GO:0006281">
    <property type="term" value="P:DNA repair"/>
    <property type="evidence" value="ECO:0007669"/>
    <property type="project" value="UniProtKB-KW"/>
</dbReference>
<dbReference type="InterPro" id="IPR047127">
    <property type="entry name" value="MutT-like"/>
</dbReference>
<keyword evidence="5" id="KW-0479">Metal-binding</keyword>
<comment type="similarity">
    <text evidence="2">Belongs to the Nudix hydrolase family.</text>
</comment>
<feature type="domain" description="Nudix hydrolase" evidence="12">
    <location>
        <begin position="119"/>
        <end position="251"/>
    </location>
</feature>
<evidence type="ECO:0000256" key="11">
    <source>
        <dbReference type="ARBA" id="ARBA00038905"/>
    </source>
</evidence>
<dbReference type="SUPFAM" id="SSF55961">
    <property type="entry name" value="Bet v1-like"/>
    <property type="match status" value="1"/>
</dbReference>
<dbReference type="Gene3D" id="3.30.530.20">
    <property type="match status" value="1"/>
</dbReference>
<dbReference type="Proteomes" id="UP000198857">
    <property type="component" value="Unassembled WGS sequence"/>
</dbReference>
<keyword evidence="4" id="KW-0235">DNA replication</keyword>
<protein>
    <recommendedName>
        <fullName evidence="11">8-oxo-dGTP diphosphatase</fullName>
        <ecNumber evidence="11">3.6.1.55</ecNumber>
    </recommendedName>
</protein>
<reference evidence="14" key="1">
    <citation type="submission" date="2016-10" db="EMBL/GenBank/DDBJ databases">
        <authorList>
            <person name="Varghese N."/>
            <person name="Submissions S."/>
        </authorList>
    </citation>
    <scope>NUCLEOTIDE SEQUENCE [LARGE SCALE GENOMIC DNA]</scope>
    <source>
        <strain evidence="14">DSM 44208</strain>
    </source>
</reference>
<dbReference type="GO" id="GO:0008413">
    <property type="term" value="F:8-oxo-7,8-dihydroguanosine triphosphate pyrophosphatase activity"/>
    <property type="evidence" value="ECO:0007669"/>
    <property type="project" value="TreeGrafter"/>
</dbReference>
<dbReference type="PROSITE" id="PS51462">
    <property type="entry name" value="NUDIX"/>
    <property type="match status" value="1"/>
</dbReference>
<dbReference type="STRING" id="1523247.SAMN05660464_4387"/>
<dbReference type="RefSeq" id="WP_169064563.1">
    <property type="nucleotide sequence ID" value="NZ_FOWQ01000009.1"/>
</dbReference>
<dbReference type="GO" id="GO:0046872">
    <property type="term" value="F:metal ion binding"/>
    <property type="evidence" value="ECO:0007669"/>
    <property type="project" value="UniProtKB-KW"/>
</dbReference>
<dbReference type="CDD" id="cd03425">
    <property type="entry name" value="NUDIX_MutT_NudA_like"/>
    <property type="match status" value="1"/>
</dbReference>
<evidence type="ECO:0000259" key="12">
    <source>
        <dbReference type="PROSITE" id="PS51462"/>
    </source>
</evidence>
<dbReference type="Gene3D" id="3.90.79.10">
    <property type="entry name" value="Nucleoside Triphosphate Pyrophosphohydrolase"/>
    <property type="match status" value="1"/>
</dbReference>
<comment type="catalytic activity">
    <reaction evidence="10">
        <text>8-oxo-dGTP + H2O = 8-oxo-dGMP + diphosphate + H(+)</text>
        <dbReference type="Rhea" id="RHEA:31575"/>
        <dbReference type="ChEBI" id="CHEBI:15377"/>
        <dbReference type="ChEBI" id="CHEBI:15378"/>
        <dbReference type="ChEBI" id="CHEBI:33019"/>
        <dbReference type="ChEBI" id="CHEBI:63224"/>
        <dbReference type="ChEBI" id="CHEBI:77896"/>
        <dbReference type="EC" id="3.6.1.55"/>
    </reaction>
</comment>